<gene>
    <name evidence="1" type="ORF">EPD60_02550</name>
</gene>
<comment type="caution">
    <text evidence="1">The sequence shown here is derived from an EMBL/GenBank/DDBJ whole genome shotgun (WGS) entry which is preliminary data.</text>
</comment>
<organism evidence="1 2">
    <name type="scientific">Flaviaesturariibacter flavus</name>
    <dbReference type="NCBI Taxonomy" id="2502780"/>
    <lineage>
        <taxon>Bacteria</taxon>
        <taxon>Pseudomonadati</taxon>
        <taxon>Bacteroidota</taxon>
        <taxon>Chitinophagia</taxon>
        <taxon>Chitinophagales</taxon>
        <taxon>Chitinophagaceae</taxon>
        <taxon>Flaviaestuariibacter</taxon>
    </lineage>
</organism>
<evidence type="ECO:0008006" key="3">
    <source>
        <dbReference type="Google" id="ProtNLM"/>
    </source>
</evidence>
<sequence>MPAMNYLIYPTVTSWDEPPRARHQVAHELVKQGNVYFVEKNRTGRPRIEVRQVAPNLYVITPYFWIDYRVRYRTPGLNEAYHNWLLRGIRGLGVTFDMVFCFDFTAPAIHRFFDNVIFYAVDDNVGFGNFNPFFINQYHTRTERAVASRAQLCIVSSEYMGEKIRRYNPNTHVVPLGAPLIDHRPQTARIDRKGPSVLGLVGYLDNNLDYELLASLLGEFEIRFIGPASEANQKRLARFPNARLLGPKTGEELYRCLGEVDACIAPYDVRLLNKGATPNKLWLYLAMGKPPIITEMPNTRNWKFEEGLVYQCTNDLFADQCRKAVREDSEERALKRIELARNNSWEARIQQVHRLFRECSGAGERPLSVVQNAPIV</sequence>
<evidence type="ECO:0000313" key="2">
    <source>
        <dbReference type="Proteomes" id="UP000295334"/>
    </source>
</evidence>
<dbReference type="OrthoDB" id="9816564at2"/>
<dbReference type="EMBL" id="SJZI01000002">
    <property type="protein sequence ID" value="TCJ19318.1"/>
    <property type="molecule type" value="Genomic_DNA"/>
</dbReference>
<proteinExistence type="predicted"/>
<keyword evidence="2" id="KW-1185">Reference proteome</keyword>
<evidence type="ECO:0000313" key="1">
    <source>
        <dbReference type="EMBL" id="TCJ19318.1"/>
    </source>
</evidence>
<protein>
    <recommendedName>
        <fullName evidence="3">Glycosyltransferase</fullName>
    </recommendedName>
</protein>
<name>A0A4R1BPC2_9BACT</name>
<dbReference type="Proteomes" id="UP000295334">
    <property type="component" value="Unassembled WGS sequence"/>
</dbReference>
<dbReference type="AlphaFoldDB" id="A0A4R1BPC2"/>
<dbReference type="Gene3D" id="3.40.50.2000">
    <property type="entry name" value="Glycogen Phosphorylase B"/>
    <property type="match status" value="1"/>
</dbReference>
<dbReference type="RefSeq" id="WP_131446530.1">
    <property type="nucleotide sequence ID" value="NZ_SJZI01000002.1"/>
</dbReference>
<accession>A0A4R1BPC2</accession>
<dbReference type="SUPFAM" id="SSF53756">
    <property type="entry name" value="UDP-Glycosyltransferase/glycogen phosphorylase"/>
    <property type="match status" value="1"/>
</dbReference>
<reference evidence="1 2" key="1">
    <citation type="submission" date="2019-03" db="EMBL/GenBank/DDBJ databases">
        <authorList>
            <person name="Kim M.K.M."/>
        </authorList>
    </citation>
    <scope>NUCLEOTIDE SEQUENCE [LARGE SCALE GENOMIC DNA]</scope>
    <source>
        <strain evidence="1 2">17J68-12</strain>
    </source>
</reference>